<sequence>MTERSRRERAGGERVVRMSVEQPLWQALTAYRVLTLLYALGLCVYSFDDYDHPIGAVVYMAVLTLWTALTFRMVASAERCTRRFLVGDLGIAVTGILLTPLVDSHDRIAEGTPTLPSIWTMGAVLGFAIKGGWRWGASASTVVCAANVIERGGFAQDTVHMLSLVWVASVGIGYVVEVARASERTLARALRIEAATRERERLARDIHDSVLQVLAMVQRRGAAIGGEAAELGRMAGEQEIALRTLVSTGLVTRPRTPPGTGDGPEAAADPGGLPDPDDPPVPPSPPGPERSDGGPCDLRALLAPHAGSRVTFSEPGAPVLLPAGVAGELAAAVGAALDNVRVHAGEDAHTWILLEDEPDAVMVTVRDDGPGIPEGRLADAEAEGRLGVALSIRGRLRDLGGTAEWISAPGQGTEVELTVPKASAKKAKQKGKRHDDRSARRPPGDGDGGRRPSDVARRGGPGPVRGRVRRGGHGRGRPAGGPPGQGRGARRPGARPQPARAAGGRGVQGRPRRPPRAAGAGALRER</sequence>
<dbReference type="NCBIfam" id="NF047322">
    <property type="entry name" value="HK_morpho_MacS"/>
    <property type="match status" value="1"/>
</dbReference>
<dbReference type="PANTHER" id="PTHR24421">
    <property type="entry name" value="NITRATE/NITRITE SENSOR PROTEIN NARX-RELATED"/>
    <property type="match status" value="1"/>
</dbReference>
<feature type="region of interest" description="Disordered" evidence="4">
    <location>
        <begin position="246"/>
        <end position="300"/>
    </location>
</feature>
<feature type="compositionally biased region" description="Basic residues" evidence="4">
    <location>
        <begin position="423"/>
        <end position="432"/>
    </location>
</feature>
<evidence type="ECO:0000256" key="4">
    <source>
        <dbReference type="SAM" id="MobiDB-lite"/>
    </source>
</evidence>
<dbReference type="AlphaFoldDB" id="A0A4D4KW01"/>
<dbReference type="Gene3D" id="3.30.565.10">
    <property type="entry name" value="Histidine kinase-like ATPase, C-terminal domain"/>
    <property type="match status" value="1"/>
</dbReference>
<keyword evidence="10" id="KW-1185">Reference proteome</keyword>
<evidence type="ECO:0000256" key="5">
    <source>
        <dbReference type="SAM" id="Phobius"/>
    </source>
</evidence>
<keyword evidence="5" id="KW-0472">Membrane</keyword>
<protein>
    <submittedName>
        <fullName evidence="9">Histidine kinase</fullName>
    </submittedName>
</protein>
<evidence type="ECO:0000256" key="3">
    <source>
        <dbReference type="ARBA" id="ARBA00023012"/>
    </source>
</evidence>
<evidence type="ECO:0000313" key="10">
    <source>
        <dbReference type="Proteomes" id="UP000301309"/>
    </source>
</evidence>
<dbReference type="InterPro" id="IPR003594">
    <property type="entry name" value="HATPase_dom"/>
</dbReference>
<keyword evidence="2 9" id="KW-0418">Kinase</keyword>
<dbReference type="SUPFAM" id="SSF55874">
    <property type="entry name" value="ATPase domain of HSP90 chaperone/DNA topoisomerase II/histidine kinase"/>
    <property type="match status" value="1"/>
</dbReference>
<dbReference type="Pfam" id="PF19354">
    <property type="entry name" value="DUF5931"/>
    <property type="match status" value="1"/>
</dbReference>
<keyword evidence="5" id="KW-0812">Transmembrane</keyword>
<dbReference type="InterPro" id="IPR011712">
    <property type="entry name" value="Sig_transdc_His_kin_sub3_dim/P"/>
</dbReference>
<organism evidence="9 10">
    <name type="scientific">Streptomyces violaceusniger</name>
    <dbReference type="NCBI Taxonomy" id="68280"/>
    <lineage>
        <taxon>Bacteria</taxon>
        <taxon>Bacillati</taxon>
        <taxon>Actinomycetota</taxon>
        <taxon>Actinomycetes</taxon>
        <taxon>Kitasatosporales</taxon>
        <taxon>Streptomycetaceae</taxon>
        <taxon>Streptomyces</taxon>
        <taxon>Streptomyces violaceusniger group</taxon>
    </lineage>
</organism>
<feature type="compositionally biased region" description="Low complexity" evidence="4">
    <location>
        <begin position="263"/>
        <end position="274"/>
    </location>
</feature>
<dbReference type="Gene3D" id="1.20.5.1930">
    <property type="match status" value="1"/>
</dbReference>
<dbReference type="InterPro" id="IPR036890">
    <property type="entry name" value="HATPase_C_sf"/>
</dbReference>
<dbReference type="PANTHER" id="PTHR24421:SF61">
    <property type="entry name" value="OXYGEN SENSOR HISTIDINE KINASE NREB"/>
    <property type="match status" value="1"/>
</dbReference>
<keyword evidence="5" id="KW-1133">Transmembrane helix</keyword>
<dbReference type="GO" id="GO:0000155">
    <property type="term" value="F:phosphorelay sensor kinase activity"/>
    <property type="evidence" value="ECO:0007669"/>
    <property type="project" value="InterPro"/>
</dbReference>
<name>A0A4D4KW01_STRVO</name>
<evidence type="ECO:0000259" key="8">
    <source>
        <dbReference type="Pfam" id="PF19354"/>
    </source>
</evidence>
<evidence type="ECO:0000256" key="2">
    <source>
        <dbReference type="ARBA" id="ARBA00022777"/>
    </source>
</evidence>
<evidence type="ECO:0000256" key="1">
    <source>
        <dbReference type="ARBA" id="ARBA00022679"/>
    </source>
</evidence>
<dbReference type="Pfam" id="PF02518">
    <property type="entry name" value="HATPase_c"/>
    <property type="match status" value="1"/>
</dbReference>
<dbReference type="Pfam" id="PF07730">
    <property type="entry name" value="HisKA_3"/>
    <property type="match status" value="1"/>
</dbReference>
<reference evidence="9 10" key="1">
    <citation type="journal article" date="2020" name="Int. J. Syst. Evol. Microbiol.">
        <title>Reclassification of Streptomyces castelarensis and Streptomyces sporoclivatus as later heterotypic synonyms of Streptomyces antimycoticus.</title>
        <authorList>
            <person name="Komaki H."/>
            <person name="Tamura T."/>
        </authorList>
    </citation>
    <scope>NUCLEOTIDE SEQUENCE [LARGE SCALE GENOMIC DNA]</scope>
    <source>
        <strain evidence="9 10">NBRC 13459</strain>
    </source>
</reference>
<feature type="domain" description="DUF5931" evidence="8">
    <location>
        <begin position="13"/>
        <end position="187"/>
    </location>
</feature>
<keyword evidence="3" id="KW-0902">Two-component regulatory system</keyword>
<feature type="transmembrane region" description="Helical" evidence="5">
    <location>
        <begin position="53"/>
        <end position="71"/>
    </location>
</feature>
<keyword evidence="1" id="KW-0808">Transferase</keyword>
<evidence type="ECO:0000259" key="7">
    <source>
        <dbReference type="Pfam" id="PF07730"/>
    </source>
</evidence>
<gene>
    <name evidence="9" type="ORF">SVIO_035350</name>
</gene>
<feature type="region of interest" description="Disordered" evidence="4">
    <location>
        <begin position="416"/>
        <end position="526"/>
    </location>
</feature>
<feature type="transmembrane region" description="Helical" evidence="5">
    <location>
        <begin position="83"/>
        <end position="102"/>
    </location>
</feature>
<comment type="caution">
    <text evidence="9">The sequence shown here is derived from an EMBL/GenBank/DDBJ whole genome shotgun (WGS) entry which is preliminary data.</text>
</comment>
<feature type="compositionally biased region" description="Basic residues" evidence="4">
    <location>
        <begin position="466"/>
        <end position="476"/>
    </location>
</feature>
<feature type="compositionally biased region" description="Pro residues" evidence="4">
    <location>
        <begin position="279"/>
        <end position="288"/>
    </location>
</feature>
<feature type="domain" description="Signal transduction histidine kinase subgroup 3 dimerisation and phosphoacceptor" evidence="7">
    <location>
        <begin position="198"/>
        <end position="238"/>
    </location>
</feature>
<accession>A0A4D4KW01</accession>
<feature type="compositionally biased region" description="Low complexity" evidence="4">
    <location>
        <begin position="516"/>
        <end position="526"/>
    </location>
</feature>
<dbReference type="InterPro" id="IPR050482">
    <property type="entry name" value="Sensor_HK_TwoCompSys"/>
</dbReference>
<dbReference type="Proteomes" id="UP000301309">
    <property type="component" value="Unassembled WGS sequence"/>
</dbReference>
<proteinExistence type="predicted"/>
<feature type="transmembrane region" description="Helical" evidence="5">
    <location>
        <begin position="24"/>
        <end position="47"/>
    </location>
</feature>
<feature type="domain" description="Histidine kinase/HSP90-like ATPase" evidence="6">
    <location>
        <begin position="328"/>
        <end position="422"/>
    </location>
</feature>
<dbReference type="EMBL" id="BJHW01000001">
    <property type="protein sequence ID" value="GDY52912.1"/>
    <property type="molecule type" value="Genomic_DNA"/>
</dbReference>
<evidence type="ECO:0000313" key="9">
    <source>
        <dbReference type="EMBL" id="GDY52912.1"/>
    </source>
</evidence>
<evidence type="ECO:0000259" key="6">
    <source>
        <dbReference type="Pfam" id="PF02518"/>
    </source>
</evidence>
<dbReference type="GO" id="GO:0046983">
    <property type="term" value="F:protein dimerization activity"/>
    <property type="evidence" value="ECO:0007669"/>
    <property type="project" value="InterPro"/>
</dbReference>
<dbReference type="GO" id="GO:0016020">
    <property type="term" value="C:membrane"/>
    <property type="evidence" value="ECO:0007669"/>
    <property type="project" value="InterPro"/>
</dbReference>
<feature type="compositionally biased region" description="Basic and acidic residues" evidence="4">
    <location>
        <begin position="433"/>
        <end position="457"/>
    </location>
</feature>
<feature type="compositionally biased region" description="Gly residues" evidence="4">
    <location>
        <begin position="477"/>
        <end position="487"/>
    </location>
</feature>
<dbReference type="InterPro" id="IPR045975">
    <property type="entry name" value="DUF5931"/>
</dbReference>